<feature type="coiled-coil region" evidence="9">
    <location>
        <begin position="573"/>
        <end position="611"/>
    </location>
</feature>
<evidence type="ECO:0000259" key="12">
    <source>
        <dbReference type="PROSITE" id="PS50110"/>
    </source>
</evidence>
<dbReference type="RefSeq" id="WP_413267027.1">
    <property type="nucleotide sequence ID" value="NZ_JBHFNR010000251.1"/>
</dbReference>
<evidence type="ECO:0000259" key="14">
    <source>
        <dbReference type="PROSITE" id="PS50113"/>
    </source>
</evidence>
<dbReference type="Pfam" id="PF01590">
    <property type="entry name" value="GAF"/>
    <property type="match status" value="1"/>
</dbReference>
<dbReference type="CDD" id="cd16922">
    <property type="entry name" value="HATPase_EvgS-ArcB-TorS-like"/>
    <property type="match status" value="1"/>
</dbReference>
<evidence type="ECO:0000256" key="3">
    <source>
        <dbReference type="ARBA" id="ARBA00012438"/>
    </source>
</evidence>
<dbReference type="InterPro" id="IPR013656">
    <property type="entry name" value="PAS_4"/>
</dbReference>
<dbReference type="InterPro" id="IPR003594">
    <property type="entry name" value="HATPase_dom"/>
</dbReference>
<feature type="domain" description="Phytochrome chromophore attachment site" evidence="10">
    <location>
        <begin position="168"/>
        <end position="310"/>
    </location>
</feature>
<dbReference type="PRINTS" id="PR00344">
    <property type="entry name" value="BCTRLSENSOR"/>
</dbReference>
<gene>
    <name evidence="15" type="ORF">ACE1CI_31270</name>
</gene>
<dbReference type="SMART" id="SM00086">
    <property type="entry name" value="PAC"/>
    <property type="match status" value="5"/>
</dbReference>
<evidence type="ECO:0000256" key="2">
    <source>
        <dbReference type="ARBA" id="ARBA00006402"/>
    </source>
</evidence>
<dbReference type="CDD" id="cd00156">
    <property type="entry name" value="REC"/>
    <property type="match status" value="1"/>
</dbReference>
<protein>
    <recommendedName>
        <fullName evidence="3">histidine kinase</fullName>
        <ecNumber evidence="3">2.7.13.3</ecNumber>
    </recommendedName>
</protein>
<evidence type="ECO:0000259" key="10">
    <source>
        <dbReference type="PROSITE" id="PS50046"/>
    </source>
</evidence>
<sequence>MSEKPTYKILIVDDNCEDRTIIGRYLYQDDRYNYQILEAELVSEALEICDSLYNPMTRNRTPLDLILLDYFLPDDDGLVFLQEWQRRYGNTLAPVVLLTGQGNDKIAVEVMKNGAQDYCVKGELSAAGLRQTVHTVLQKLELKRQIACQQEQQTLINSIALRIRQSLRPEEVLQTTVVEVRQFLHTDRVLIYKFAPDMSGTIVAEAVLPDYIPCLDRQIDDPCFKESYVEKYRQGRVFTASDIQTAGLTDCHRNLLESFQTKANLVVPILLKSTQKNQNDLWGLLIAHQCDRPRQWQNYEVDLLQQLAVQLAIAIQQAEMYERVQAELYERVQAELRERQRVATEFRALVENATDIIYRMDRQMRYLYFNPAIEQLLQQPASSLIGKTAQDLGVCAEIIALWRSTLDRMIATKVQETLEHPFPNLDSPVWFQIRIAPELDETGEVDSFLCIARDISDRKRNEKTLQFQAQILEQIRDAVIVTGVDGKISSWNQGAEKLYGYTAAEAIGQNVFMLYLPEDLPLVRSLVFEPLLAKETHEAELRNRTKSGEIIYISLRLSLIRDKEGDIINLIGCSNDISDRKKIEQELQQLNQELEARVEQRTAELQESQRFIQSITDNTPNIIYIYDLLEKRNIYANKEVLAILGYTPEQIQMMGTSFLTELTHPDDLEEFVAHLSGLENLNDGEKRSCEYRMRDTNGQWHWFVSRHAVFLRGKDGKVKQIVGTAQEISERKQMEEQLRKSETHLKAAQRIAGLGSWEFDLQNQEIIWSSEIFTIFDRNPENGTPTLEELQQIIHPEDCDLHNQVIQQAIEQWQSYEIEFRLYRPDGTLRYLQARGEPIFNSEGQVVRLVGTAIDITERKKAEEQLRNLSDRLTLAVKSGRFGIWEWDILRNTLIWDDRMYELYGLQKSDSPEPYQTWAKGLHPDDREPTETALQKAVRGENEYDPEFRIVHPNGSIRDIKAYALVQRNERGEPQQMVGVNFDITSSKQAEQELRLVNERLTLTNAELDRATRLKDEFLANMSHELRTPLNAILGMSETLLDGVFGNLNDRQKHAVNNIDRSGHHLLTLINDILDLAKVESGKLELELAPTSISYLCGNSLIFVRQQAIKKNIQIITDIPSELPEIAIDELRIRQVLINLLSNAVKFTPDGGTVKLMVESVQKSNQNWLQFSVIDTGIGMTQEDTGKLFKPFVQIDSRLNRQYSGTGLGLALVRRLVELHQGTVGVKSELGQGSCFTVCLPYIMSEATTVQASISQAKSINDKESTIVSPGSQTGASTSTILLVEDNELNIATISSYLGSKGYRLLVAKNGEDAIKFAKSLCPDLILMDIQLPKVDGLEAIRQIRAEEHLANTPIIALTALAMPGDQERCLVAGANAYMSKPVKLKQLVENIQSLLTKA</sequence>
<feature type="domain" description="Histidine kinase" evidence="11">
    <location>
        <begin position="1021"/>
        <end position="1244"/>
    </location>
</feature>
<dbReference type="InterPro" id="IPR013655">
    <property type="entry name" value="PAS_fold_3"/>
</dbReference>
<dbReference type="InterPro" id="IPR013767">
    <property type="entry name" value="PAS_fold"/>
</dbReference>
<keyword evidence="6" id="KW-0418">Kinase</keyword>
<dbReference type="PROSITE" id="PS50109">
    <property type="entry name" value="HIS_KIN"/>
    <property type="match status" value="1"/>
</dbReference>
<feature type="domain" description="PAS" evidence="13">
    <location>
        <begin position="464"/>
        <end position="535"/>
    </location>
</feature>
<evidence type="ECO:0000256" key="6">
    <source>
        <dbReference type="ARBA" id="ARBA00022777"/>
    </source>
</evidence>
<accession>A0ABV4Y0G5</accession>
<evidence type="ECO:0000259" key="11">
    <source>
        <dbReference type="PROSITE" id="PS50109"/>
    </source>
</evidence>
<evidence type="ECO:0000256" key="9">
    <source>
        <dbReference type="SAM" id="Coils"/>
    </source>
</evidence>
<dbReference type="Pfam" id="PF02518">
    <property type="entry name" value="HATPase_c"/>
    <property type="match status" value="1"/>
</dbReference>
<feature type="domain" description="Response regulatory" evidence="12">
    <location>
        <begin position="8"/>
        <end position="136"/>
    </location>
</feature>
<feature type="domain" description="PAS" evidence="13">
    <location>
        <begin position="608"/>
        <end position="685"/>
    </location>
</feature>
<feature type="domain" description="PAC" evidence="14">
    <location>
        <begin position="944"/>
        <end position="996"/>
    </location>
</feature>
<feature type="domain" description="PAC" evidence="14">
    <location>
        <begin position="816"/>
        <end position="868"/>
    </location>
</feature>
<name>A0ABV4Y0G5_9CYAN</name>
<comment type="similarity">
    <text evidence="2">In the N-terminal section; belongs to the phytochrome family.</text>
</comment>
<dbReference type="CDD" id="cd00082">
    <property type="entry name" value="HisKA"/>
    <property type="match status" value="1"/>
</dbReference>
<dbReference type="PROSITE" id="PS50113">
    <property type="entry name" value="PAC"/>
    <property type="match status" value="5"/>
</dbReference>
<feature type="domain" description="PAC" evidence="14">
    <location>
        <begin position="687"/>
        <end position="740"/>
    </location>
</feature>
<dbReference type="EMBL" id="JBHFNR010000251">
    <property type="protein sequence ID" value="MFB2897421.1"/>
    <property type="molecule type" value="Genomic_DNA"/>
</dbReference>
<dbReference type="PROSITE" id="PS50046">
    <property type="entry name" value="PHYTOCHROME_2"/>
    <property type="match status" value="1"/>
</dbReference>
<dbReference type="Pfam" id="PF00072">
    <property type="entry name" value="Response_reg"/>
    <property type="match status" value="2"/>
</dbReference>
<feature type="domain" description="Response regulatory" evidence="12">
    <location>
        <begin position="1280"/>
        <end position="1396"/>
    </location>
</feature>
<dbReference type="Pfam" id="PF00512">
    <property type="entry name" value="HisKA"/>
    <property type="match status" value="1"/>
</dbReference>
<dbReference type="SUPFAM" id="SSF55785">
    <property type="entry name" value="PYP-like sensor domain (PAS domain)"/>
    <property type="match status" value="5"/>
</dbReference>
<evidence type="ECO:0000313" key="15">
    <source>
        <dbReference type="EMBL" id="MFB2897421.1"/>
    </source>
</evidence>
<dbReference type="PANTHER" id="PTHR43047">
    <property type="entry name" value="TWO-COMPONENT HISTIDINE PROTEIN KINASE"/>
    <property type="match status" value="1"/>
</dbReference>
<evidence type="ECO:0000259" key="13">
    <source>
        <dbReference type="PROSITE" id="PS50112"/>
    </source>
</evidence>
<dbReference type="InterPro" id="IPR003018">
    <property type="entry name" value="GAF"/>
</dbReference>
<dbReference type="Pfam" id="PF08448">
    <property type="entry name" value="PAS_4"/>
    <property type="match status" value="1"/>
</dbReference>
<dbReference type="SUPFAM" id="SSF55781">
    <property type="entry name" value="GAF domain-like"/>
    <property type="match status" value="1"/>
</dbReference>
<dbReference type="NCBIfam" id="TIGR00229">
    <property type="entry name" value="sensory_box"/>
    <property type="match status" value="4"/>
</dbReference>
<feature type="domain" description="PAC" evidence="14">
    <location>
        <begin position="412"/>
        <end position="467"/>
    </location>
</feature>
<comment type="caution">
    <text evidence="15">The sequence shown here is derived from an EMBL/GenBank/DDBJ whole genome shotgun (WGS) entry which is preliminary data.</text>
</comment>
<dbReference type="SUPFAM" id="SSF47384">
    <property type="entry name" value="Homodimeric domain of signal transducing histidine kinase"/>
    <property type="match status" value="1"/>
</dbReference>
<proteinExistence type="inferred from homology"/>
<dbReference type="InterPro" id="IPR036097">
    <property type="entry name" value="HisK_dim/P_sf"/>
</dbReference>
<keyword evidence="4 8" id="KW-0597">Phosphoprotein</keyword>
<feature type="domain" description="PAC" evidence="14">
    <location>
        <begin position="537"/>
        <end position="589"/>
    </location>
</feature>
<dbReference type="Gene3D" id="3.30.450.20">
    <property type="entry name" value="PAS domain"/>
    <property type="match status" value="5"/>
</dbReference>
<comment type="catalytic activity">
    <reaction evidence="1">
        <text>ATP + protein L-histidine = ADP + protein N-phospho-L-histidine.</text>
        <dbReference type="EC" id="2.7.13.3"/>
    </reaction>
</comment>
<dbReference type="InterPro" id="IPR016132">
    <property type="entry name" value="Phyto_chromo_attachment"/>
</dbReference>
<dbReference type="InterPro" id="IPR036890">
    <property type="entry name" value="HATPase_C_sf"/>
</dbReference>
<dbReference type="InterPro" id="IPR001610">
    <property type="entry name" value="PAC"/>
</dbReference>
<dbReference type="InterPro" id="IPR000700">
    <property type="entry name" value="PAS-assoc_C"/>
</dbReference>
<evidence type="ECO:0000313" key="16">
    <source>
        <dbReference type="Proteomes" id="UP001576784"/>
    </source>
</evidence>
<dbReference type="SMART" id="SM00448">
    <property type="entry name" value="REC"/>
    <property type="match status" value="2"/>
</dbReference>
<dbReference type="SMART" id="SM00388">
    <property type="entry name" value="HisKA"/>
    <property type="match status" value="1"/>
</dbReference>
<dbReference type="InterPro" id="IPR000014">
    <property type="entry name" value="PAS"/>
</dbReference>
<evidence type="ECO:0000256" key="5">
    <source>
        <dbReference type="ARBA" id="ARBA00022679"/>
    </source>
</evidence>
<dbReference type="EC" id="2.7.13.3" evidence="3"/>
<dbReference type="InterPro" id="IPR029016">
    <property type="entry name" value="GAF-like_dom_sf"/>
</dbReference>
<dbReference type="PANTHER" id="PTHR43047:SF63">
    <property type="entry name" value="HISTIDINE KINASE"/>
    <property type="match status" value="1"/>
</dbReference>
<evidence type="ECO:0000256" key="4">
    <source>
        <dbReference type="ARBA" id="ARBA00022553"/>
    </source>
</evidence>
<dbReference type="InterPro" id="IPR004358">
    <property type="entry name" value="Sig_transdc_His_kin-like_C"/>
</dbReference>
<dbReference type="Gene3D" id="2.10.70.100">
    <property type="match status" value="2"/>
</dbReference>
<feature type="domain" description="PAS" evidence="13">
    <location>
        <begin position="869"/>
        <end position="941"/>
    </location>
</feature>
<dbReference type="SMART" id="SM00091">
    <property type="entry name" value="PAS"/>
    <property type="match status" value="5"/>
</dbReference>
<feature type="domain" description="PAS" evidence="13">
    <location>
        <begin position="342"/>
        <end position="388"/>
    </location>
</feature>
<dbReference type="SUPFAM" id="SSF55874">
    <property type="entry name" value="ATPase domain of HSP90 chaperone/DNA topoisomerase II/histidine kinase"/>
    <property type="match status" value="1"/>
</dbReference>
<dbReference type="InterPro" id="IPR001789">
    <property type="entry name" value="Sig_transdc_resp-reg_receiver"/>
</dbReference>
<dbReference type="InterPro" id="IPR011006">
    <property type="entry name" value="CheY-like_superfamily"/>
</dbReference>
<dbReference type="Pfam" id="PF08447">
    <property type="entry name" value="PAS_3"/>
    <property type="match status" value="3"/>
</dbReference>
<dbReference type="Proteomes" id="UP001576784">
    <property type="component" value="Unassembled WGS sequence"/>
</dbReference>
<feature type="modified residue" description="4-aspartylphosphate" evidence="8">
    <location>
        <position position="69"/>
    </location>
</feature>
<keyword evidence="16" id="KW-1185">Reference proteome</keyword>
<dbReference type="CDD" id="cd00130">
    <property type="entry name" value="PAS"/>
    <property type="match status" value="5"/>
</dbReference>
<dbReference type="InterPro" id="IPR005467">
    <property type="entry name" value="His_kinase_dom"/>
</dbReference>
<dbReference type="PROSITE" id="PS50112">
    <property type="entry name" value="PAS"/>
    <property type="match status" value="4"/>
</dbReference>
<dbReference type="SUPFAM" id="SSF52172">
    <property type="entry name" value="CheY-like"/>
    <property type="match status" value="2"/>
</dbReference>
<keyword evidence="9" id="KW-0175">Coiled coil</keyword>
<evidence type="ECO:0000256" key="1">
    <source>
        <dbReference type="ARBA" id="ARBA00000085"/>
    </source>
</evidence>
<dbReference type="PROSITE" id="PS50110">
    <property type="entry name" value="RESPONSE_REGULATORY"/>
    <property type="match status" value="2"/>
</dbReference>
<dbReference type="Gene3D" id="1.10.287.130">
    <property type="match status" value="1"/>
</dbReference>
<dbReference type="InterPro" id="IPR035965">
    <property type="entry name" value="PAS-like_dom_sf"/>
</dbReference>
<dbReference type="Gene3D" id="3.40.50.2300">
    <property type="match status" value="2"/>
</dbReference>
<keyword evidence="7" id="KW-0902">Two-component regulatory system</keyword>
<feature type="modified residue" description="4-aspartylphosphate" evidence="8">
    <location>
        <position position="1329"/>
    </location>
</feature>
<dbReference type="Pfam" id="PF00989">
    <property type="entry name" value="PAS"/>
    <property type="match status" value="1"/>
</dbReference>
<evidence type="ECO:0000256" key="7">
    <source>
        <dbReference type="ARBA" id="ARBA00023012"/>
    </source>
</evidence>
<dbReference type="Gene3D" id="3.30.450.40">
    <property type="match status" value="1"/>
</dbReference>
<reference evidence="15 16" key="1">
    <citation type="submission" date="2024-09" db="EMBL/GenBank/DDBJ databases">
        <title>Floridaenema gen nov. (Aerosakkonemataceae, Aerosakkonematales ord. nov., Cyanobacteria) from benthic tropical and subtropical fresh waters, with the description of four new species.</title>
        <authorList>
            <person name="Moretto J.A."/>
            <person name="Berthold D.E."/>
            <person name="Lefler F.W."/>
            <person name="Huang I.-S."/>
            <person name="Laughinghouse H. IV."/>
        </authorList>
    </citation>
    <scope>NUCLEOTIDE SEQUENCE [LARGE SCALE GENOMIC DNA]</scope>
    <source>
        <strain evidence="15 16">BLCC-F50</strain>
    </source>
</reference>
<dbReference type="SMART" id="SM00065">
    <property type="entry name" value="GAF"/>
    <property type="match status" value="1"/>
</dbReference>
<dbReference type="SMART" id="SM00387">
    <property type="entry name" value="HATPase_c"/>
    <property type="match status" value="1"/>
</dbReference>
<organism evidence="15 16">
    <name type="scientific">Floridaenema flaviceps BLCC-F50</name>
    <dbReference type="NCBI Taxonomy" id="3153642"/>
    <lineage>
        <taxon>Bacteria</taxon>
        <taxon>Bacillati</taxon>
        <taxon>Cyanobacteriota</taxon>
        <taxon>Cyanophyceae</taxon>
        <taxon>Oscillatoriophycideae</taxon>
        <taxon>Aerosakkonematales</taxon>
        <taxon>Aerosakkonemataceae</taxon>
        <taxon>Floridanema</taxon>
        <taxon>Floridanema flaviceps</taxon>
    </lineage>
</organism>
<evidence type="ECO:0000256" key="8">
    <source>
        <dbReference type="PROSITE-ProRule" id="PRU00169"/>
    </source>
</evidence>
<dbReference type="Gene3D" id="3.30.565.10">
    <property type="entry name" value="Histidine kinase-like ATPase, C-terminal domain"/>
    <property type="match status" value="1"/>
</dbReference>
<keyword evidence="5" id="KW-0808">Transferase</keyword>
<dbReference type="InterPro" id="IPR003661">
    <property type="entry name" value="HisK_dim/P_dom"/>
</dbReference>